<evidence type="ECO:0000313" key="5">
    <source>
        <dbReference type="Proteomes" id="UP000283523"/>
    </source>
</evidence>
<dbReference type="SUPFAM" id="SSF51735">
    <property type="entry name" value="NAD(P)-binding Rossmann-fold domains"/>
    <property type="match status" value="1"/>
</dbReference>
<evidence type="ECO:0000256" key="2">
    <source>
        <dbReference type="ARBA" id="ARBA00023002"/>
    </source>
</evidence>
<protein>
    <submittedName>
        <fullName evidence="4">SDR family oxidoreductase</fullName>
    </submittedName>
</protein>
<organism evidence="4 5">
    <name type="scientific">Fibrisoma montanum</name>
    <dbReference type="NCBI Taxonomy" id="2305895"/>
    <lineage>
        <taxon>Bacteria</taxon>
        <taxon>Pseudomonadati</taxon>
        <taxon>Bacteroidota</taxon>
        <taxon>Cytophagia</taxon>
        <taxon>Cytophagales</taxon>
        <taxon>Spirosomataceae</taxon>
        <taxon>Fibrisoma</taxon>
    </lineage>
</organism>
<evidence type="ECO:0000256" key="3">
    <source>
        <dbReference type="RuleBase" id="RU000363"/>
    </source>
</evidence>
<dbReference type="EMBL" id="QXED01000014">
    <property type="protein sequence ID" value="RIV17915.1"/>
    <property type="molecule type" value="Genomic_DNA"/>
</dbReference>
<dbReference type="InterPro" id="IPR002347">
    <property type="entry name" value="SDR_fam"/>
</dbReference>
<dbReference type="InterPro" id="IPR036291">
    <property type="entry name" value="NAD(P)-bd_dom_sf"/>
</dbReference>
<name>A0A418LXF8_9BACT</name>
<keyword evidence="2" id="KW-0560">Oxidoreductase</keyword>
<dbReference type="Gene3D" id="3.40.50.720">
    <property type="entry name" value="NAD(P)-binding Rossmann-like Domain"/>
    <property type="match status" value="1"/>
</dbReference>
<dbReference type="GO" id="GO:0016491">
    <property type="term" value="F:oxidoreductase activity"/>
    <property type="evidence" value="ECO:0007669"/>
    <property type="project" value="UniProtKB-KW"/>
</dbReference>
<dbReference type="PRINTS" id="PR00080">
    <property type="entry name" value="SDRFAMILY"/>
</dbReference>
<comment type="similarity">
    <text evidence="1 3">Belongs to the short-chain dehydrogenases/reductases (SDR) family.</text>
</comment>
<comment type="caution">
    <text evidence="4">The sequence shown here is derived from an EMBL/GenBank/DDBJ whole genome shotgun (WGS) entry which is preliminary data.</text>
</comment>
<gene>
    <name evidence="4" type="ORF">DYU11_29840</name>
</gene>
<dbReference type="PRINTS" id="PR00081">
    <property type="entry name" value="GDHRDH"/>
</dbReference>
<dbReference type="OrthoDB" id="9786056at2"/>
<dbReference type="NCBIfam" id="NF005065">
    <property type="entry name" value="PRK06482.1"/>
    <property type="match status" value="1"/>
</dbReference>
<dbReference type="PANTHER" id="PTHR43976:SF16">
    <property type="entry name" value="SHORT-CHAIN DEHYDROGENASE_REDUCTASE FAMILY PROTEIN"/>
    <property type="match status" value="1"/>
</dbReference>
<dbReference type="InterPro" id="IPR051911">
    <property type="entry name" value="SDR_oxidoreductase"/>
</dbReference>
<sequence>MKTWFITGASSGLGRALTEKLLQQGNQVAATVRKEGALDELKQQYGDQLWIALLDVTHTDAIRQTIDRAVADLGRLDVIVNSAGYALFCAAEEAENEQIQQLFDTNITGSIQVIRAALPYLREQGGGHILQLSSAGGQTTYPNFSYYHTTKWAIEGFCDTLAKEVAPFHIDVTIVEPGAHHTSFGSAMVTAPVMDVYENTPAGDTRRAIAEGTFPITGDVNKTVQAMIDCVGTSPAPRRLALGKDAYEDMRASLMARLAELEAQKDLALSSVIDTQ</sequence>
<keyword evidence="5" id="KW-1185">Reference proteome</keyword>
<accession>A0A418LXF8</accession>
<reference evidence="4 5" key="1">
    <citation type="submission" date="2018-08" db="EMBL/GenBank/DDBJ databases">
        <title>Fibrisoma montanum sp. nov., isolated from Danxia mountain soil.</title>
        <authorList>
            <person name="Huang Y."/>
        </authorList>
    </citation>
    <scope>NUCLEOTIDE SEQUENCE [LARGE SCALE GENOMIC DNA]</scope>
    <source>
        <strain evidence="4 5">HYT19</strain>
    </source>
</reference>
<dbReference type="Pfam" id="PF00106">
    <property type="entry name" value="adh_short"/>
    <property type="match status" value="1"/>
</dbReference>
<evidence type="ECO:0000313" key="4">
    <source>
        <dbReference type="EMBL" id="RIV17915.1"/>
    </source>
</evidence>
<dbReference type="CDD" id="cd05374">
    <property type="entry name" value="17beta-HSD-like_SDR_c"/>
    <property type="match status" value="1"/>
</dbReference>
<proteinExistence type="inferred from homology"/>
<evidence type="ECO:0000256" key="1">
    <source>
        <dbReference type="ARBA" id="ARBA00006484"/>
    </source>
</evidence>
<dbReference type="AlphaFoldDB" id="A0A418LXF8"/>
<dbReference type="Proteomes" id="UP000283523">
    <property type="component" value="Unassembled WGS sequence"/>
</dbReference>
<dbReference type="RefSeq" id="WP_119671415.1">
    <property type="nucleotide sequence ID" value="NZ_QXED01000014.1"/>
</dbReference>
<dbReference type="PANTHER" id="PTHR43976">
    <property type="entry name" value="SHORT CHAIN DEHYDROGENASE"/>
    <property type="match status" value="1"/>
</dbReference>